<dbReference type="EMBL" id="LR215050">
    <property type="protein sequence ID" value="VEU82757.1"/>
    <property type="molecule type" value="Genomic_DNA"/>
</dbReference>
<dbReference type="AlphaFoldDB" id="A0A449BK99"/>
<evidence type="ECO:0000313" key="1">
    <source>
        <dbReference type="EMBL" id="VEU82757.1"/>
    </source>
</evidence>
<accession>A0A449BK99</accession>
<name>A0A449BK99_9MOLU</name>
<keyword evidence="2" id="KW-1185">Reference proteome</keyword>
<organism evidence="1 2">
    <name type="scientific">Acholeplasma hippikon</name>
    <dbReference type="NCBI Taxonomy" id="264636"/>
    <lineage>
        <taxon>Bacteria</taxon>
        <taxon>Bacillati</taxon>
        <taxon>Mycoplasmatota</taxon>
        <taxon>Mollicutes</taxon>
        <taxon>Acholeplasmatales</taxon>
        <taxon>Acholeplasmataceae</taxon>
        <taxon>Acholeplasma</taxon>
    </lineage>
</organism>
<proteinExistence type="predicted"/>
<reference evidence="1 2" key="1">
    <citation type="submission" date="2019-01" db="EMBL/GenBank/DDBJ databases">
        <authorList>
            <consortium name="Pathogen Informatics"/>
        </authorList>
    </citation>
    <scope>NUCLEOTIDE SEQUENCE [LARGE SCALE GENOMIC DNA]</scope>
    <source>
        <strain evidence="1 2">NCTC10172</strain>
    </source>
</reference>
<dbReference type="Proteomes" id="UP000290909">
    <property type="component" value="Chromosome"/>
</dbReference>
<dbReference type="RefSeq" id="WP_035368368.1">
    <property type="nucleotide sequence ID" value="NZ_LR215050.1"/>
</dbReference>
<protein>
    <submittedName>
        <fullName evidence="1">Uncharacterized protein</fullName>
    </submittedName>
</protein>
<dbReference type="KEGG" id="ahk:NCTC10172_00780"/>
<gene>
    <name evidence="1" type="ORF">NCTC10172_00780</name>
</gene>
<dbReference type="STRING" id="1408416.GCA_000702765_00218"/>
<evidence type="ECO:0000313" key="2">
    <source>
        <dbReference type="Proteomes" id="UP000290909"/>
    </source>
</evidence>
<sequence>MPRLKRSKFMFNHRSKHPALVYDDLGKEYGYISITHSKKTHNVKNIELKENFNREDKLKSYILPYPKKDKKKVFTNEKTKMVIGSKNRRIIEKVKKRPYK</sequence>